<dbReference type="EMBL" id="KE346360">
    <property type="protein sequence ID" value="KJE89614.1"/>
    <property type="molecule type" value="Genomic_DNA"/>
</dbReference>
<keyword evidence="8" id="KW-0472">Membrane</keyword>
<evidence type="ECO:0000313" key="16">
    <source>
        <dbReference type="Proteomes" id="UP000008743"/>
    </source>
</evidence>
<dbReference type="GO" id="GO:0035965">
    <property type="term" value="P:cardiolipin acyl-chain remodeling"/>
    <property type="evidence" value="ECO:0007669"/>
    <property type="project" value="TreeGrafter"/>
</dbReference>
<evidence type="ECO:0000256" key="8">
    <source>
        <dbReference type="ARBA" id="ARBA00023136"/>
    </source>
</evidence>
<evidence type="ECO:0000256" key="4">
    <source>
        <dbReference type="ARBA" id="ARBA00022787"/>
    </source>
</evidence>
<dbReference type="eggNOG" id="KOG2847">
    <property type="taxonomic scope" value="Eukaryota"/>
</dbReference>
<feature type="region of interest" description="Disordered" evidence="13">
    <location>
        <begin position="72"/>
        <end position="91"/>
    </location>
</feature>
<sequence>MWWLVRSVEPAGLRMLALQRHVRQYSSARAPRAVSLSGMARLTLMPDPATQSPADPVQKAWLATNARGFALGRPPTAPAPSSSSSWPTTPLEPFPSKKPSLLWRAASQLFVGAVGWWSILMLRFFEKTHTYNLSALRHALDHRPAGTPLITIANHVSCLDEPLIWGTLNFADFQPHRMRWSVGASDICFTNPVFSFFFGAGQTLPIVRGAGVYQPCMDFAVELLNAGRWIHIFPEGKVVQTGNMIPFKWGVGQLIVRSATTPVVVPIYHRGLEDVLPESFRPRIPRPFKRVDVLYGEPIELDELLASHRKRGSDEQTMRKAVTDLLEARMHELKCEFERRVA</sequence>
<comment type="similarity">
    <text evidence="2 12">Belongs to the taffazin family.</text>
</comment>
<evidence type="ECO:0000256" key="11">
    <source>
        <dbReference type="ARBA" id="ARBA00047906"/>
    </source>
</evidence>
<evidence type="ECO:0000256" key="9">
    <source>
        <dbReference type="ARBA" id="ARBA00023315"/>
    </source>
</evidence>
<dbReference type="GO" id="GO:0005743">
    <property type="term" value="C:mitochondrial inner membrane"/>
    <property type="evidence" value="ECO:0007669"/>
    <property type="project" value="UniProtKB-SubCell"/>
</dbReference>
<feature type="domain" description="Phospholipid/glycerol acyltransferase" evidence="14">
    <location>
        <begin position="149"/>
        <end position="272"/>
    </location>
</feature>
<evidence type="ECO:0000256" key="7">
    <source>
        <dbReference type="ARBA" id="ARBA00023128"/>
    </source>
</evidence>
<dbReference type="GO" id="GO:0007007">
    <property type="term" value="P:inner mitochondrial membrane organization"/>
    <property type="evidence" value="ECO:0007669"/>
    <property type="project" value="TreeGrafter"/>
</dbReference>
<evidence type="ECO:0000313" key="15">
    <source>
        <dbReference type="EMBL" id="KJE89614.1"/>
    </source>
</evidence>
<keyword evidence="3 15" id="KW-0808">Transferase</keyword>
<gene>
    <name evidence="15" type="ORF">CAOG_001049</name>
</gene>
<dbReference type="SUPFAM" id="SSF69593">
    <property type="entry name" value="Glycerol-3-phosphate (1)-acyltransferase"/>
    <property type="match status" value="1"/>
</dbReference>
<evidence type="ECO:0000256" key="1">
    <source>
        <dbReference type="ARBA" id="ARBA00004137"/>
    </source>
</evidence>
<dbReference type="PANTHER" id="PTHR12497">
    <property type="entry name" value="TAZ PROTEIN TAFAZZIN"/>
    <property type="match status" value="1"/>
</dbReference>
<keyword evidence="9 15" id="KW-0012">Acyltransferase</keyword>
<dbReference type="PhylomeDB" id="A0A0D2X0T4"/>
<evidence type="ECO:0000256" key="6">
    <source>
        <dbReference type="ARBA" id="ARBA00023098"/>
    </source>
</evidence>
<keyword evidence="16" id="KW-1185">Reference proteome</keyword>
<dbReference type="GO" id="GO:0005741">
    <property type="term" value="C:mitochondrial outer membrane"/>
    <property type="evidence" value="ECO:0007669"/>
    <property type="project" value="UniProtKB-SubCell"/>
</dbReference>
<keyword evidence="5" id="KW-0999">Mitochondrion inner membrane</keyword>
<dbReference type="InterPro" id="IPR000872">
    <property type="entry name" value="Tafazzin"/>
</dbReference>
<dbReference type="InterPro" id="IPR002123">
    <property type="entry name" value="Plipid/glycerol_acylTrfase"/>
</dbReference>
<evidence type="ECO:0000259" key="14">
    <source>
        <dbReference type="SMART" id="SM00563"/>
    </source>
</evidence>
<proteinExistence type="inferred from homology"/>
<dbReference type="STRING" id="595528.A0A0D2X0T4"/>
<dbReference type="Pfam" id="PF01553">
    <property type="entry name" value="Acyltransferase"/>
    <property type="match status" value="1"/>
</dbReference>
<dbReference type="AlphaFoldDB" id="A0A0D2X0T4"/>
<evidence type="ECO:0000256" key="3">
    <source>
        <dbReference type="ARBA" id="ARBA00022679"/>
    </source>
</evidence>
<keyword evidence="6" id="KW-0443">Lipid metabolism</keyword>
<dbReference type="PRINTS" id="PR00979">
    <property type="entry name" value="TAFAZZIN"/>
</dbReference>
<dbReference type="CDD" id="cd07989">
    <property type="entry name" value="LPLAT_AGPAT-like"/>
    <property type="match status" value="1"/>
</dbReference>
<evidence type="ECO:0000256" key="12">
    <source>
        <dbReference type="RuleBase" id="RU365062"/>
    </source>
</evidence>
<protein>
    <recommendedName>
        <fullName evidence="12">Tafazzin family protein</fullName>
    </recommendedName>
</protein>
<keyword evidence="4" id="KW-1000">Mitochondrion outer membrane</keyword>
<dbReference type="RefSeq" id="XP_004365919.2">
    <property type="nucleotide sequence ID" value="XM_004365862.2"/>
</dbReference>
<evidence type="ECO:0000256" key="5">
    <source>
        <dbReference type="ARBA" id="ARBA00022792"/>
    </source>
</evidence>
<evidence type="ECO:0000256" key="10">
    <source>
        <dbReference type="ARBA" id="ARBA00024323"/>
    </source>
</evidence>
<dbReference type="SMART" id="SM00563">
    <property type="entry name" value="PlsC"/>
    <property type="match status" value="1"/>
</dbReference>
<dbReference type="OrthoDB" id="193467at2759"/>
<dbReference type="GO" id="GO:0047184">
    <property type="term" value="F:1-acylglycerophosphocholine O-acyltransferase activity"/>
    <property type="evidence" value="ECO:0007669"/>
    <property type="project" value="TreeGrafter"/>
</dbReference>
<evidence type="ECO:0000256" key="13">
    <source>
        <dbReference type="SAM" id="MobiDB-lite"/>
    </source>
</evidence>
<comment type="subcellular location">
    <subcellularLocation>
        <location evidence="1">Mitochondrion inner membrane</location>
        <topology evidence="1">Peripheral membrane protein</topology>
        <orientation evidence="1">Intermembrane side</orientation>
    </subcellularLocation>
    <subcellularLocation>
        <location evidence="10">Mitochondrion outer membrane</location>
        <topology evidence="10">Peripheral membrane protein</topology>
        <orientation evidence="10">Intermembrane side</orientation>
    </subcellularLocation>
</comment>
<accession>A0A0D2X0T4</accession>
<dbReference type="PANTHER" id="PTHR12497:SF0">
    <property type="entry name" value="TAFAZZIN"/>
    <property type="match status" value="1"/>
</dbReference>
<name>A0A0D2X0T4_CAPO3</name>
<feature type="compositionally biased region" description="Low complexity" evidence="13">
    <location>
        <begin position="79"/>
        <end position="89"/>
    </location>
</feature>
<reference evidence="16" key="1">
    <citation type="submission" date="2011-02" db="EMBL/GenBank/DDBJ databases">
        <title>The Genome Sequence of Capsaspora owczarzaki ATCC 30864.</title>
        <authorList>
            <person name="Russ C."/>
            <person name="Cuomo C."/>
            <person name="Burger G."/>
            <person name="Gray M.W."/>
            <person name="Holland P.W.H."/>
            <person name="King N."/>
            <person name="Lang F.B.F."/>
            <person name="Roger A.J."/>
            <person name="Ruiz-Trillo I."/>
            <person name="Young S.K."/>
            <person name="Zeng Q."/>
            <person name="Gargeya S."/>
            <person name="Alvarado L."/>
            <person name="Berlin A."/>
            <person name="Chapman S.B."/>
            <person name="Chen Z."/>
            <person name="Freedman E."/>
            <person name="Gellesch M."/>
            <person name="Goldberg J."/>
            <person name="Griggs A."/>
            <person name="Gujja S."/>
            <person name="Heilman E."/>
            <person name="Heiman D."/>
            <person name="Howarth C."/>
            <person name="Mehta T."/>
            <person name="Neiman D."/>
            <person name="Pearson M."/>
            <person name="Roberts A."/>
            <person name="Saif S."/>
            <person name="Shea T."/>
            <person name="Shenoy N."/>
            <person name="Sisk P."/>
            <person name="Stolte C."/>
            <person name="Sykes S."/>
            <person name="White J."/>
            <person name="Yandava C."/>
            <person name="Haas B."/>
            <person name="Nusbaum C."/>
            <person name="Birren B."/>
        </authorList>
    </citation>
    <scope>NUCLEOTIDE SEQUENCE</scope>
    <source>
        <strain evidence="16">ATCC 30864</strain>
    </source>
</reference>
<dbReference type="Proteomes" id="UP000008743">
    <property type="component" value="Unassembled WGS sequence"/>
</dbReference>
<keyword evidence="7" id="KW-0496">Mitochondrion</keyword>
<dbReference type="InParanoid" id="A0A0D2X0T4"/>
<organism evidence="15 16">
    <name type="scientific">Capsaspora owczarzaki (strain ATCC 30864)</name>
    <dbReference type="NCBI Taxonomy" id="595528"/>
    <lineage>
        <taxon>Eukaryota</taxon>
        <taxon>Filasterea</taxon>
        <taxon>Capsaspora</taxon>
    </lineage>
</organism>
<comment type="catalytic activity">
    <reaction evidence="11">
        <text>1'-[1,2-diacyl-sn-glycero-3-phospho],3'-[1-acyl-sn-glycero-3-phospho]-glycerol + a 1,2-diacyl-sn-glycero-3-phosphocholine = a cardiolipin + a 1-acyl-sn-glycero-3-phosphocholine</text>
        <dbReference type="Rhea" id="RHEA:33731"/>
        <dbReference type="ChEBI" id="CHEBI:57643"/>
        <dbReference type="ChEBI" id="CHEBI:58168"/>
        <dbReference type="ChEBI" id="CHEBI:62237"/>
        <dbReference type="ChEBI" id="CHEBI:64743"/>
    </reaction>
    <physiologicalReaction direction="left-to-right" evidence="11">
        <dbReference type="Rhea" id="RHEA:33732"/>
    </physiologicalReaction>
    <physiologicalReaction direction="right-to-left" evidence="11">
        <dbReference type="Rhea" id="RHEA:33733"/>
    </physiologicalReaction>
</comment>
<evidence type="ECO:0000256" key="2">
    <source>
        <dbReference type="ARBA" id="ARBA00010524"/>
    </source>
</evidence>